<proteinExistence type="predicted"/>
<gene>
    <name evidence="6" type="ORF">Sipo8835_43975</name>
</gene>
<dbReference type="Proteomes" id="UP000318720">
    <property type="component" value="Unassembled WGS sequence"/>
</dbReference>
<dbReference type="PANTHER" id="PTHR23221:SF7">
    <property type="entry name" value="PHOSPHATIDYLINOSITOL-GLYCAN-SPECIFIC PHOSPHOLIPASE D"/>
    <property type="match status" value="1"/>
</dbReference>
<accession>A0AAE9AVF4</accession>
<keyword evidence="2" id="KW-0677">Repeat</keyword>
<dbReference type="SUPFAM" id="SSF69318">
    <property type="entry name" value="Integrin alpha N-terminal domain"/>
    <property type="match status" value="1"/>
</dbReference>
<feature type="chain" id="PRO_5042187079" description="VCBS repeat-containing protein" evidence="5">
    <location>
        <begin position="31"/>
        <end position="475"/>
    </location>
</feature>
<keyword evidence="4" id="KW-0325">Glycoprotein</keyword>
<evidence type="ECO:0000313" key="6">
    <source>
        <dbReference type="EMBL" id="TQE16007.1"/>
    </source>
</evidence>
<dbReference type="GO" id="GO:0016787">
    <property type="term" value="F:hydrolase activity"/>
    <property type="evidence" value="ECO:0007669"/>
    <property type="project" value="UniProtKB-KW"/>
</dbReference>
<comment type="caution">
    <text evidence="6">The sequence shown here is derived from an EMBL/GenBank/DDBJ whole genome shotgun (WGS) entry which is preliminary data.</text>
</comment>
<protein>
    <recommendedName>
        <fullName evidence="8">VCBS repeat-containing protein</fullName>
    </recommendedName>
</protein>
<evidence type="ECO:0000256" key="1">
    <source>
        <dbReference type="ARBA" id="ARBA00022729"/>
    </source>
</evidence>
<evidence type="ECO:0000313" key="7">
    <source>
        <dbReference type="Proteomes" id="UP000318720"/>
    </source>
</evidence>
<evidence type="ECO:0000256" key="5">
    <source>
        <dbReference type="SAM" id="SignalP"/>
    </source>
</evidence>
<evidence type="ECO:0008006" key="8">
    <source>
        <dbReference type="Google" id="ProtNLM"/>
    </source>
</evidence>
<dbReference type="InterPro" id="IPR013517">
    <property type="entry name" value="FG-GAP"/>
</dbReference>
<dbReference type="RefSeq" id="WP_009320721.1">
    <property type="nucleotide sequence ID" value="NZ_JARAVA010000449.1"/>
</dbReference>
<dbReference type="PANTHER" id="PTHR23221">
    <property type="entry name" value="GLYCOSYLPHOSPHATIDYLINOSITOL PHOSPHOLIPASE D"/>
    <property type="match status" value="1"/>
</dbReference>
<keyword evidence="3" id="KW-0378">Hydrolase</keyword>
<organism evidence="6 7">
    <name type="scientific">Streptomyces ipomoeae</name>
    <dbReference type="NCBI Taxonomy" id="103232"/>
    <lineage>
        <taxon>Bacteria</taxon>
        <taxon>Bacillati</taxon>
        <taxon>Actinomycetota</taxon>
        <taxon>Actinomycetes</taxon>
        <taxon>Kitasatosporales</taxon>
        <taxon>Streptomycetaceae</taxon>
        <taxon>Streptomyces</taxon>
    </lineage>
</organism>
<feature type="signal peptide" evidence="5">
    <location>
        <begin position="1"/>
        <end position="30"/>
    </location>
</feature>
<keyword evidence="1 5" id="KW-0732">Signal</keyword>
<dbReference type="Pfam" id="PF01839">
    <property type="entry name" value="FG-GAP"/>
    <property type="match status" value="3"/>
</dbReference>
<dbReference type="EMBL" id="SPAZ01000358">
    <property type="protein sequence ID" value="TQE16007.1"/>
    <property type="molecule type" value="Genomic_DNA"/>
</dbReference>
<evidence type="ECO:0000256" key="2">
    <source>
        <dbReference type="ARBA" id="ARBA00022737"/>
    </source>
</evidence>
<name>A0AAE9AVF4_9ACTN</name>
<dbReference type="SMART" id="SM00191">
    <property type="entry name" value="Int_alpha"/>
    <property type="match status" value="4"/>
</dbReference>
<dbReference type="AlphaFoldDB" id="A0AAE9AVF4"/>
<reference evidence="6 7" key="1">
    <citation type="submission" date="2019-03" db="EMBL/GenBank/DDBJ databases">
        <title>Comparative genomic analyses of the sweetpotato soil rot pathogen, Streptomyces ipomoeae.</title>
        <authorList>
            <person name="Ruschel Soares N."/>
            <person name="Badger J.H."/>
            <person name="Huguet-Tapia J.C."/>
            <person name="Clark C.A."/>
            <person name="Pettis G.S."/>
        </authorList>
    </citation>
    <scope>NUCLEOTIDE SEQUENCE [LARGE SCALE GENOMIC DNA]</scope>
    <source>
        <strain evidence="6 7">88-35</strain>
    </source>
</reference>
<dbReference type="InterPro" id="IPR013519">
    <property type="entry name" value="Int_alpha_beta-p"/>
</dbReference>
<dbReference type="Gene3D" id="2.130.10.130">
    <property type="entry name" value="Integrin alpha, N-terminal"/>
    <property type="match status" value="2"/>
</dbReference>
<dbReference type="InterPro" id="IPR028994">
    <property type="entry name" value="Integrin_alpha_N"/>
</dbReference>
<sequence>MRAKKLALAVCVGALVSGGLTLPLAGTAVAASALKDDFNGDGYRDLVIGTPKANSVTVTFGSASGVSPSRAVTVTQNTSGVPGVSEAEDEFGENVTSGDVNGDGYADLIVGAPGEQVTGKPGGGSITIVWGGANGFRTGAMVLNAPGDADRRFGEGASFVDLDGDAHGNLVVVSENRFWWYADGVPDGPAFGPEFDFLPEGVRLDGVLGGHFSHTQGSDYVLHGTDATGHGWAGYLRGGPGDIGYYFDTLFTSYEDDAVDETQVATGDVDKNGYTDLVLGDPESGKGGHILVWGGNANGLNANGWDPGAYNQSSPGIPGTDELGDAFGASVAVGDVTGDGYADVAVGAPGETVGTVEEVGTVVLIKGGYDVLGSGTAWHQGTPGVPGTPEPGDRFGSAVRLKDINKNGRADLAIAANGEDISINGSAAGGTAADMGAVWVLRGTTTGPTTSYATSFNATDFGLGGTAVRFGTLLR</sequence>
<evidence type="ECO:0000256" key="3">
    <source>
        <dbReference type="ARBA" id="ARBA00022801"/>
    </source>
</evidence>
<evidence type="ECO:0000256" key="4">
    <source>
        <dbReference type="ARBA" id="ARBA00023180"/>
    </source>
</evidence>
<dbReference type="PROSITE" id="PS51470">
    <property type="entry name" value="FG_GAP"/>
    <property type="match status" value="2"/>
</dbReference>